<dbReference type="InterPro" id="IPR011251">
    <property type="entry name" value="Luciferase-like_dom"/>
</dbReference>
<reference evidence="2" key="1">
    <citation type="submission" date="2020-05" db="EMBL/GenBank/DDBJ databases">
        <authorList>
            <person name="Chiriac C."/>
            <person name="Salcher M."/>
            <person name="Ghai R."/>
            <person name="Kavagutti S V."/>
        </authorList>
    </citation>
    <scope>NUCLEOTIDE SEQUENCE</scope>
</reference>
<dbReference type="Pfam" id="PF00296">
    <property type="entry name" value="Bac_luciferase"/>
    <property type="match status" value="1"/>
</dbReference>
<dbReference type="InterPro" id="IPR050564">
    <property type="entry name" value="F420-G6PD/mer"/>
</dbReference>
<dbReference type="InterPro" id="IPR036661">
    <property type="entry name" value="Luciferase-like_sf"/>
</dbReference>
<sequence length="337" mass="36740">MKFDVSIMGTALENIGEKAKELSETGVDGIFSAEGPHDVFAPLYLAAAICPNLNSMTNAAIGFPRNPIHLAHSAFDLQRLTKGNFRLGIAPQVSAHIERRFGLEWSSPVERMGDLIEALHAIFATWQNGDALNHEGPYYKHTLMTPMFSPGPLSSGPPPILLGALGPVMTKLAAEKADGLSILPFCSEALLRDSTWPALAEGLERAKKQRNDFEVVCGAIVGLVETEDDRQRVFDGVRALLGFYGSTPGYRRVLASIGQEDLGPLLSQRVREGDFGSLASLVSDQMVQELSVVGNPREVADELSRRFGWLADRVAIFFPAEPSREILAELIDELRSK</sequence>
<evidence type="ECO:0000313" key="3">
    <source>
        <dbReference type="EMBL" id="CAB5012729.1"/>
    </source>
</evidence>
<evidence type="ECO:0000313" key="2">
    <source>
        <dbReference type="EMBL" id="CAB4868594.1"/>
    </source>
</evidence>
<dbReference type="PANTHER" id="PTHR43244:SF2">
    <property type="entry name" value="CONSERVED HYPOTHETICAL ALANINE AND PROLINE-RICH PROTEIN"/>
    <property type="match status" value="1"/>
</dbReference>
<organism evidence="2">
    <name type="scientific">freshwater metagenome</name>
    <dbReference type="NCBI Taxonomy" id="449393"/>
    <lineage>
        <taxon>unclassified sequences</taxon>
        <taxon>metagenomes</taxon>
        <taxon>ecological metagenomes</taxon>
    </lineage>
</organism>
<name>A0A6J7DIB2_9ZZZZ</name>
<dbReference type="EMBL" id="CAFBPM010000003">
    <property type="protein sequence ID" value="CAB5012729.1"/>
    <property type="molecule type" value="Genomic_DNA"/>
</dbReference>
<protein>
    <submittedName>
        <fullName evidence="2">Unannotated protein</fullName>
    </submittedName>
</protein>
<dbReference type="SUPFAM" id="SSF51679">
    <property type="entry name" value="Bacterial luciferase-like"/>
    <property type="match status" value="1"/>
</dbReference>
<dbReference type="AlphaFoldDB" id="A0A6J7DIB2"/>
<dbReference type="CDD" id="cd01097">
    <property type="entry name" value="Tetrahydromethanopterin_reductase"/>
    <property type="match status" value="1"/>
</dbReference>
<dbReference type="NCBIfam" id="TIGR03617">
    <property type="entry name" value="F420_MSMEG_2256"/>
    <property type="match status" value="1"/>
</dbReference>
<feature type="domain" description="Luciferase-like" evidence="1">
    <location>
        <begin position="11"/>
        <end position="309"/>
    </location>
</feature>
<dbReference type="EMBL" id="CAFBLT010000001">
    <property type="protein sequence ID" value="CAB4868594.1"/>
    <property type="molecule type" value="Genomic_DNA"/>
</dbReference>
<dbReference type="PANTHER" id="PTHR43244">
    <property type="match status" value="1"/>
</dbReference>
<accession>A0A6J7DIB2</accession>
<dbReference type="InterPro" id="IPR019919">
    <property type="entry name" value="Lucif-like_OxRdtase_MSMEG_2256"/>
</dbReference>
<dbReference type="Gene3D" id="3.20.20.30">
    <property type="entry name" value="Luciferase-like domain"/>
    <property type="match status" value="1"/>
</dbReference>
<gene>
    <name evidence="2" type="ORF">UFOPK3427_00647</name>
    <name evidence="3" type="ORF">UFOPK4112_00410</name>
</gene>
<dbReference type="GO" id="GO:0016705">
    <property type="term" value="F:oxidoreductase activity, acting on paired donors, with incorporation or reduction of molecular oxygen"/>
    <property type="evidence" value="ECO:0007669"/>
    <property type="project" value="InterPro"/>
</dbReference>
<proteinExistence type="predicted"/>
<evidence type="ECO:0000259" key="1">
    <source>
        <dbReference type="Pfam" id="PF00296"/>
    </source>
</evidence>